<dbReference type="InParanoid" id="A0A077ZTC9"/>
<dbReference type="OrthoDB" id="325494at2759"/>
<gene>
    <name evidence="1" type="primary">Contig9420.g10079</name>
    <name evidence="1" type="ORF">STYLEM_1548</name>
</gene>
<sequence length="157" mass="18587">MQTHNRFEGPSRWIIAIVNDKIDKTDLDLCFERINRYNQKQLKNPIESKINLIIIGFDIQKENLIKELQKLCELTVQGCFINLQCLPDLDYSQIDESISPLSSHRRRNSFQNLVGRGNYIDPVIKDQIKSKLQFVLEKIELYKKEQLPLIFEKFDFN</sequence>
<keyword evidence="2" id="KW-1185">Reference proteome</keyword>
<evidence type="ECO:0000313" key="2">
    <source>
        <dbReference type="Proteomes" id="UP000039865"/>
    </source>
</evidence>
<organism evidence="1 2">
    <name type="scientific">Stylonychia lemnae</name>
    <name type="common">Ciliate</name>
    <dbReference type="NCBI Taxonomy" id="5949"/>
    <lineage>
        <taxon>Eukaryota</taxon>
        <taxon>Sar</taxon>
        <taxon>Alveolata</taxon>
        <taxon>Ciliophora</taxon>
        <taxon>Intramacronucleata</taxon>
        <taxon>Spirotrichea</taxon>
        <taxon>Stichotrichia</taxon>
        <taxon>Sporadotrichida</taxon>
        <taxon>Oxytrichidae</taxon>
        <taxon>Stylonychinae</taxon>
        <taxon>Stylonychia</taxon>
    </lineage>
</organism>
<reference evidence="1 2" key="1">
    <citation type="submission" date="2014-06" db="EMBL/GenBank/DDBJ databases">
        <authorList>
            <person name="Swart Estienne"/>
        </authorList>
    </citation>
    <scope>NUCLEOTIDE SEQUENCE [LARGE SCALE GENOMIC DNA]</scope>
    <source>
        <strain evidence="1 2">130c</strain>
    </source>
</reference>
<dbReference type="Proteomes" id="UP000039865">
    <property type="component" value="Unassembled WGS sequence"/>
</dbReference>
<accession>A0A077ZTC9</accession>
<dbReference type="EMBL" id="CCKQ01001468">
    <property type="protein sequence ID" value="CDW72585.1"/>
    <property type="molecule type" value="Genomic_DNA"/>
</dbReference>
<dbReference type="AlphaFoldDB" id="A0A077ZTC9"/>
<proteinExistence type="predicted"/>
<evidence type="ECO:0000313" key="1">
    <source>
        <dbReference type="EMBL" id="CDW72585.1"/>
    </source>
</evidence>
<name>A0A077ZTC9_STYLE</name>
<protein>
    <submittedName>
        <fullName evidence="1">Uncharacterized protein</fullName>
    </submittedName>
</protein>